<sequence length="486" mass="54499">MEPVGATASILTFVTVAFSATKSIYGALSAIKDGPEILGSINNEISHLQNILQRLLQVVSSTARPIDRSQLEQMVKKCRDDLVGFESKLRQLDVSGAHGRRGQLWRKLKICFEEKDLDRMRQSVGRHVQLLTLYLGTIQDQQSSLIATQSTEILARIQQLHQSSSTAAQSTEILDRIQYLQQTSPSATQLNEVITCLQQLQQSMATLQVSNMSAQTKIVSSGISSRVVELDDDNSPISQQTALDDTIARLMRLLEKRPSIVEFDDAQEIFEDLERLLHSVRDDARSTNVGEGDEDQGADVSKEMKLFTSLLFSAESLRVNQTGRSICLSTNQWLIQKESMNFIESMKPRAAIFQQRKRKEMDTGDNVLTVTTTKRQRKLLPVSQNTFESEVCGSGFLGSLTVKSKTKKKMITVSVNRSQLLFNRFTSILPRVIVCQILPNDSHVFQVASYGSVQDLMRLIVDNKASLHDHDENGWSLLHLTILLFI</sequence>
<dbReference type="EMBL" id="JABEVY010000509">
    <property type="protein sequence ID" value="KAF5230724.1"/>
    <property type="molecule type" value="Genomic_DNA"/>
</dbReference>
<comment type="caution">
    <text evidence="2">The sequence shown here is derived from an EMBL/GenBank/DDBJ whole genome shotgun (WGS) entry which is preliminary data.</text>
</comment>
<dbReference type="AlphaFoldDB" id="A0A8H4YMB1"/>
<reference evidence="2 3" key="1">
    <citation type="journal article" date="2020" name="BMC Genomics">
        <title>Correction to: Identification and distribution of gene clusters required for synthesis of sphingolipid metabolism inhibitors in diverse species of the filamentous fungus Fusarium.</title>
        <authorList>
            <person name="Kim H.S."/>
            <person name="Lohmar J.M."/>
            <person name="Busman M."/>
            <person name="Brown D.W."/>
            <person name="Naumann T.A."/>
            <person name="Divon H.H."/>
            <person name="Lysoe E."/>
            <person name="Uhlig S."/>
            <person name="Proctor R.H."/>
        </authorList>
    </citation>
    <scope>NUCLEOTIDE SEQUENCE [LARGE SCALE GENOMIC DNA]</scope>
    <source>
        <strain evidence="2 3">NRRL 25214</strain>
    </source>
</reference>
<evidence type="ECO:0000313" key="2">
    <source>
        <dbReference type="EMBL" id="KAF5230724.1"/>
    </source>
</evidence>
<evidence type="ECO:0000259" key="1">
    <source>
        <dbReference type="Pfam" id="PF17111"/>
    </source>
</evidence>
<keyword evidence="3" id="KW-1185">Reference proteome</keyword>
<dbReference type="InterPro" id="IPR031348">
    <property type="entry name" value="PigL_N"/>
</dbReference>
<organism evidence="2 3">
    <name type="scientific">Fusarium anthophilum</name>
    <dbReference type="NCBI Taxonomy" id="48485"/>
    <lineage>
        <taxon>Eukaryota</taxon>
        <taxon>Fungi</taxon>
        <taxon>Dikarya</taxon>
        <taxon>Ascomycota</taxon>
        <taxon>Pezizomycotina</taxon>
        <taxon>Sordariomycetes</taxon>
        <taxon>Hypocreomycetidae</taxon>
        <taxon>Hypocreales</taxon>
        <taxon>Nectriaceae</taxon>
        <taxon>Fusarium</taxon>
        <taxon>Fusarium fujikuroi species complex</taxon>
    </lineage>
</organism>
<protein>
    <recommendedName>
        <fullName evidence="1">Azaphilone pigments biosynthesis cluster protein L N-terminal domain-containing protein</fullName>
    </recommendedName>
</protein>
<accession>A0A8H4YMB1</accession>
<evidence type="ECO:0000313" key="3">
    <source>
        <dbReference type="Proteomes" id="UP000573603"/>
    </source>
</evidence>
<name>A0A8H4YMB1_9HYPO</name>
<proteinExistence type="predicted"/>
<gene>
    <name evidence="2" type="ORF">FANTH_13716</name>
</gene>
<dbReference type="Pfam" id="PF17111">
    <property type="entry name" value="PigL_N"/>
    <property type="match status" value="1"/>
</dbReference>
<dbReference type="Proteomes" id="UP000573603">
    <property type="component" value="Unassembled WGS sequence"/>
</dbReference>
<feature type="domain" description="Azaphilone pigments biosynthesis cluster protein L N-terminal" evidence="1">
    <location>
        <begin position="1"/>
        <end position="162"/>
    </location>
</feature>